<feature type="compositionally biased region" description="Low complexity" evidence="5">
    <location>
        <begin position="22"/>
        <end position="32"/>
    </location>
</feature>
<dbReference type="GO" id="GO:0005634">
    <property type="term" value="C:nucleus"/>
    <property type="evidence" value="ECO:0007669"/>
    <property type="project" value="TreeGrafter"/>
</dbReference>
<feature type="compositionally biased region" description="Low complexity" evidence="5">
    <location>
        <begin position="177"/>
        <end position="203"/>
    </location>
</feature>
<gene>
    <name evidence="7" type="ORF">EVOR1521_LOCUS1860</name>
</gene>
<evidence type="ECO:0000256" key="2">
    <source>
        <dbReference type="ARBA" id="ARBA00022771"/>
    </source>
</evidence>
<evidence type="ECO:0000313" key="7">
    <source>
        <dbReference type="EMBL" id="CAJ1371565.1"/>
    </source>
</evidence>
<keyword evidence="8" id="KW-1185">Reference proteome</keyword>
<dbReference type="Pfam" id="PF13639">
    <property type="entry name" value="zf-RING_2"/>
    <property type="match status" value="1"/>
</dbReference>
<evidence type="ECO:0000256" key="3">
    <source>
        <dbReference type="ARBA" id="ARBA00022833"/>
    </source>
</evidence>
<feature type="region of interest" description="Disordered" evidence="5">
    <location>
        <begin position="1"/>
        <end position="85"/>
    </location>
</feature>
<proteinExistence type="predicted"/>
<dbReference type="SMART" id="SM00184">
    <property type="entry name" value="RING"/>
    <property type="match status" value="1"/>
</dbReference>
<feature type="compositionally biased region" description="Acidic residues" evidence="5">
    <location>
        <begin position="1"/>
        <end position="21"/>
    </location>
</feature>
<dbReference type="Proteomes" id="UP001178507">
    <property type="component" value="Unassembled WGS sequence"/>
</dbReference>
<keyword evidence="3" id="KW-0862">Zinc</keyword>
<dbReference type="InterPro" id="IPR051834">
    <property type="entry name" value="RING_finger_E3_ligase"/>
</dbReference>
<keyword evidence="1" id="KW-0479">Metal-binding</keyword>
<dbReference type="Gene3D" id="3.30.40.10">
    <property type="entry name" value="Zinc/RING finger domain, C3HC4 (zinc finger)"/>
    <property type="match status" value="1"/>
</dbReference>
<evidence type="ECO:0000256" key="5">
    <source>
        <dbReference type="SAM" id="MobiDB-lite"/>
    </source>
</evidence>
<feature type="region of interest" description="Disordered" evidence="5">
    <location>
        <begin position="287"/>
        <end position="312"/>
    </location>
</feature>
<feature type="compositionally biased region" description="Basic and acidic residues" evidence="5">
    <location>
        <begin position="164"/>
        <end position="176"/>
    </location>
</feature>
<dbReference type="CDD" id="cd16474">
    <property type="entry name" value="RING-H2_RNF111-like"/>
    <property type="match status" value="1"/>
</dbReference>
<dbReference type="InterPro" id="IPR001841">
    <property type="entry name" value="Znf_RING"/>
</dbReference>
<evidence type="ECO:0000256" key="1">
    <source>
        <dbReference type="ARBA" id="ARBA00022723"/>
    </source>
</evidence>
<protein>
    <recommendedName>
        <fullName evidence="6">RING-type domain-containing protein</fullName>
    </recommendedName>
</protein>
<keyword evidence="2 4" id="KW-0863">Zinc-finger</keyword>
<dbReference type="AlphaFoldDB" id="A0AA36MKI2"/>
<dbReference type="InterPro" id="IPR013083">
    <property type="entry name" value="Znf_RING/FYVE/PHD"/>
</dbReference>
<feature type="compositionally biased region" description="Polar residues" evidence="5">
    <location>
        <begin position="204"/>
        <end position="220"/>
    </location>
</feature>
<dbReference type="GO" id="GO:0008270">
    <property type="term" value="F:zinc ion binding"/>
    <property type="evidence" value="ECO:0007669"/>
    <property type="project" value="UniProtKB-KW"/>
</dbReference>
<reference evidence="7" key="1">
    <citation type="submission" date="2023-08" db="EMBL/GenBank/DDBJ databases">
        <authorList>
            <person name="Chen Y."/>
            <person name="Shah S."/>
            <person name="Dougan E. K."/>
            <person name="Thang M."/>
            <person name="Chan C."/>
        </authorList>
    </citation>
    <scope>NUCLEOTIDE SEQUENCE</scope>
</reference>
<dbReference type="GO" id="GO:0006511">
    <property type="term" value="P:ubiquitin-dependent protein catabolic process"/>
    <property type="evidence" value="ECO:0007669"/>
    <property type="project" value="TreeGrafter"/>
</dbReference>
<dbReference type="EMBL" id="CAUJNA010000087">
    <property type="protein sequence ID" value="CAJ1371565.1"/>
    <property type="molecule type" value="Genomic_DNA"/>
</dbReference>
<evidence type="ECO:0000259" key="6">
    <source>
        <dbReference type="PROSITE" id="PS50089"/>
    </source>
</evidence>
<feature type="domain" description="RING-type" evidence="6">
    <location>
        <begin position="368"/>
        <end position="409"/>
    </location>
</feature>
<organism evidence="7 8">
    <name type="scientific">Effrenium voratum</name>
    <dbReference type="NCBI Taxonomy" id="2562239"/>
    <lineage>
        <taxon>Eukaryota</taxon>
        <taxon>Sar</taxon>
        <taxon>Alveolata</taxon>
        <taxon>Dinophyceae</taxon>
        <taxon>Suessiales</taxon>
        <taxon>Symbiodiniaceae</taxon>
        <taxon>Effrenium</taxon>
    </lineage>
</organism>
<dbReference type="PANTHER" id="PTHR45931">
    <property type="entry name" value="SI:CH211-59O9.10"/>
    <property type="match status" value="1"/>
</dbReference>
<accession>A0AA36MKI2</accession>
<dbReference type="SUPFAM" id="SSF57850">
    <property type="entry name" value="RING/U-box"/>
    <property type="match status" value="1"/>
</dbReference>
<evidence type="ECO:0000256" key="4">
    <source>
        <dbReference type="PROSITE-ProRule" id="PRU00175"/>
    </source>
</evidence>
<name>A0AA36MKI2_9DINO</name>
<feature type="region of interest" description="Disordered" evidence="5">
    <location>
        <begin position="151"/>
        <end position="220"/>
    </location>
</feature>
<sequence>MLGVGEEEEEEPPDDDPEEAEALAQMAKAMAAHPGAVLGPEDEEGPPASSAMDKNAASSKPAEGDIFADGATEEPDEEAAGLKRWDATHAAGALASELFEGLGPTKEELGQGPSLLGGLMKDVGGPATLPPELFRRREVLDIVDALLLTLEPVPGQEPAPRPKAAPEDPQRRKEQRQTQALQAQAKAQASAQQQLAALRQQRATRYQEQQDTALAHHLSSSHAEQPFDAIAALNESRGAVYSFVTCTSCGTSLRYNSATHAQAVLCPCGNLIQPEHLTGQVFRRRAPSDLPLEPGEPVDQHSRPRAVGGPNIQVAGPDGSLTQMPLYSVLQMVRQHGEQQQVGADGQTIQALPTRKFDGKGVADSERCEICQEDFEEGEELRTLPCFHLFHSKCVDQWLQVNSICPICRHKVGS</sequence>
<dbReference type="GO" id="GO:0061630">
    <property type="term" value="F:ubiquitin protein ligase activity"/>
    <property type="evidence" value="ECO:0007669"/>
    <property type="project" value="TreeGrafter"/>
</dbReference>
<dbReference type="PANTHER" id="PTHR45931:SF3">
    <property type="entry name" value="RING ZINC FINGER-CONTAINING PROTEIN"/>
    <property type="match status" value="1"/>
</dbReference>
<evidence type="ECO:0000313" key="8">
    <source>
        <dbReference type="Proteomes" id="UP001178507"/>
    </source>
</evidence>
<comment type="caution">
    <text evidence="7">The sequence shown here is derived from an EMBL/GenBank/DDBJ whole genome shotgun (WGS) entry which is preliminary data.</text>
</comment>
<dbReference type="PROSITE" id="PS50089">
    <property type="entry name" value="ZF_RING_2"/>
    <property type="match status" value="1"/>
</dbReference>